<dbReference type="SUPFAM" id="SSF57756">
    <property type="entry name" value="Retrovirus zinc finger-like domains"/>
    <property type="match status" value="1"/>
</dbReference>
<dbReference type="GO" id="GO:0003676">
    <property type="term" value="F:nucleic acid binding"/>
    <property type="evidence" value="ECO:0007669"/>
    <property type="project" value="InterPro"/>
</dbReference>
<keyword evidence="1" id="KW-0479">Metal-binding</keyword>
<reference evidence="3" key="1">
    <citation type="submission" date="2021-06" db="EMBL/GenBank/DDBJ databases">
        <authorList>
            <person name="Kallberg Y."/>
            <person name="Tangrot J."/>
            <person name="Rosling A."/>
        </authorList>
    </citation>
    <scope>NUCLEOTIDE SEQUENCE</scope>
    <source>
        <strain evidence="3">FL130A</strain>
    </source>
</reference>
<evidence type="ECO:0000313" key="4">
    <source>
        <dbReference type="Proteomes" id="UP000789508"/>
    </source>
</evidence>
<dbReference type="PROSITE" id="PS50158">
    <property type="entry name" value="ZF_CCHC"/>
    <property type="match status" value="1"/>
</dbReference>
<dbReference type="Gene3D" id="4.10.60.10">
    <property type="entry name" value="Zinc finger, CCHC-type"/>
    <property type="match status" value="1"/>
</dbReference>
<keyword evidence="4" id="KW-1185">Reference proteome</keyword>
<keyword evidence="1" id="KW-0863">Zinc-finger</keyword>
<keyword evidence="1" id="KW-0862">Zinc</keyword>
<evidence type="ECO:0000313" key="3">
    <source>
        <dbReference type="EMBL" id="CAG8734994.1"/>
    </source>
</evidence>
<evidence type="ECO:0000259" key="2">
    <source>
        <dbReference type="PROSITE" id="PS50158"/>
    </source>
</evidence>
<dbReference type="EMBL" id="CAJVPS010032368">
    <property type="protein sequence ID" value="CAG8734994.1"/>
    <property type="molecule type" value="Genomic_DNA"/>
</dbReference>
<dbReference type="InterPro" id="IPR001878">
    <property type="entry name" value="Znf_CCHC"/>
</dbReference>
<dbReference type="Proteomes" id="UP000789508">
    <property type="component" value="Unassembled WGS sequence"/>
</dbReference>
<evidence type="ECO:0000256" key="1">
    <source>
        <dbReference type="PROSITE-ProRule" id="PRU00047"/>
    </source>
</evidence>
<organism evidence="3 4">
    <name type="scientific">Ambispora leptoticha</name>
    <dbReference type="NCBI Taxonomy" id="144679"/>
    <lineage>
        <taxon>Eukaryota</taxon>
        <taxon>Fungi</taxon>
        <taxon>Fungi incertae sedis</taxon>
        <taxon>Mucoromycota</taxon>
        <taxon>Glomeromycotina</taxon>
        <taxon>Glomeromycetes</taxon>
        <taxon>Archaeosporales</taxon>
        <taxon>Ambisporaceae</taxon>
        <taxon>Ambispora</taxon>
    </lineage>
</organism>
<dbReference type="GO" id="GO:0008270">
    <property type="term" value="F:zinc ion binding"/>
    <property type="evidence" value="ECO:0007669"/>
    <property type="project" value="UniProtKB-KW"/>
</dbReference>
<feature type="non-terminal residue" evidence="3">
    <location>
        <position position="238"/>
    </location>
</feature>
<sequence>MEGKNRLVMLVESMIGLVVEVVKTLKKRRIKKKQYRPRLCYECRRPGHLAETCPNRKSQGSKSCNVKDNGYSGMLVDVRHMELVGKVANDVEMNNQDSWRYKRSRYNNESTYLVKKRLNNPDNGTKVGPVHERNLEMRNGMLVITHTKNHVGLPNSRRWTKVCCNRSNSGNMRPRTSNVWRVSSNVKGIVSKERQSMLGSIGKVEFFKRLYLEQLAGCDHEHLESAVFGSRLEMRKIG</sequence>
<dbReference type="AlphaFoldDB" id="A0A9N9NJ68"/>
<dbReference type="OrthoDB" id="10584316at2759"/>
<accession>A0A9N9NJ68</accession>
<protein>
    <submittedName>
        <fullName evidence="3">11847_t:CDS:1</fullName>
    </submittedName>
</protein>
<name>A0A9N9NJ68_9GLOM</name>
<dbReference type="InterPro" id="IPR036875">
    <property type="entry name" value="Znf_CCHC_sf"/>
</dbReference>
<comment type="caution">
    <text evidence="3">The sequence shown here is derived from an EMBL/GenBank/DDBJ whole genome shotgun (WGS) entry which is preliminary data.</text>
</comment>
<feature type="domain" description="CCHC-type" evidence="2">
    <location>
        <begin position="40"/>
        <end position="55"/>
    </location>
</feature>
<gene>
    <name evidence="3" type="ORF">ALEPTO_LOCUS12758</name>
</gene>
<proteinExistence type="predicted"/>